<dbReference type="AlphaFoldDB" id="A0A1F5Y9Q0"/>
<dbReference type="EMBL" id="MFIV01000249">
    <property type="protein sequence ID" value="OGF96883.1"/>
    <property type="molecule type" value="Genomic_DNA"/>
</dbReference>
<evidence type="ECO:0000313" key="1">
    <source>
        <dbReference type="EMBL" id="OGF96883.1"/>
    </source>
</evidence>
<sequence length="543" mass="61138">MICSSSIQKSLRALQVWLVLLAAPGYCAGLIVNPWVVTDRSVSCYDYPSLIADLTRGLETPQDKAIAVFRFFRRAMFPYTNRNEYPFPVNDQQHMFDFVRMVNVYGYALCTQTNWMFASVLKQSGQVEDARGISVPGHGTAEVKWDGRWHFMDAIVGCYAFRRDRREIASIEDILADSTLLSRAVAEGRASQPFCPWDGKPIYPEEALAVTDQWYTYRKYGLDFLLKVIPDYKPAEADEPSTFSMAFNLRPGFRLTRMWDNLPGMYNLSYEYYRNNKTIQTPSPSILPPHHPDNGGERLDSLNFPLIEPYRKVILGRGSYHYYANGVLSYSDDFSDRRFMQAADSISSLIVEPGNAGRGGILRCAPGDSLGEANLNFEAPYVFVGGSIRGRAEVVEGSWAAVYLDIGRTENWLCLGVATSGGDFNFPIPANLIEERYAFKIKLKLFDKSAAGSVRLYELKAEAVCQLNMYSLPFLAPGNNKVSVQAGAIPQGAALQVIYRWLERGRERTDLRLVSTPGESYTIAVSGIEYPRMKDISMEYIPR</sequence>
<dbReference type="Proteomes" id="UP000176992">
    <property type="component" value="Unassembled WGS sequence"/>
</dbReference>
<comment type="caution">
    <text evidence="1">The sequence shown here is derived from an EMBL/GenBank/DDBJ whole genome shotgun (WGS) entry which is preliminary data.</text>
</comment>
<name>A0A1F5Y9Q0_9BACT</name>
<proteinExistence type="predicted"/>
<evidence type="ECO:0000313" key="2">
    <source>
        <dbReference type="Proteomes" id="UP000176992"/>
    </source>
</evidence>
<organism evidence="1 2">
    <name type="scientific">Candidatus Glassbacteria bacterium GWA2_58_10</name>
    <dbReference type="NCBI Taxonomy" id="1817865"/>
    <lineage>
        <taxon>Bacteria</taxon>
        <taxon>Candidatus Glassiibacteriota</taxon>
    </lineage>
</organism>
<accession>A0A1F5Y9Q0</accession>
<evidence type="ECO:0008006" key="3">
    <source>
        <dbReference type="Google" id="ProtNLM"/>
    </source>
</evidence>
<reference evidence="1 2" key="1">
    <citation type="journal article" date="2016" name="Nat. Commun.">
        <title>Thousands of microbial genomes shed light on interconnected biogeochemical processes in an aquifer system.</title>
        <authorList>
            <person name="Anantharaman K."/>
            <person name="Brown C.T."/>
            <person name="Hug L.A."/>
            <person name="Sharon I."/>
            <person name="Castelle C.J."/>
            <person name="Probst A.J."/>
            <person name="Thomas B.C."/>
            <person name="Singh A."/>
            <person name="Wilkins M.J."/>
            <person name="Karaoz U."/>
            <person name="Brodie E.L."/>
            <person name="Williams K.H."/>
            <person name="Hubbard S.S."/>
            <person name="Banfield J.F."/>
        </authorList>
    </citation>
    <scope>NUCLEOTIDE SEQUENCE [LARGE SCALE GENOMIC DNA]</scope>
</reference>
<gene>
    <name evidence="1" type="ORF">A2Z86_07990</name>
</gene>
<protein>
    <recommendedName>
        <fullName evidence="3">Transglutaminase-like domain-containing protein</fullName>
    </recommendedName>
</protein>